<reference evidence="2 3" key="1">
    <citation type="journal article" date="2012" name="J. Bacteriol.">
        <title>Draft Genome Sequence of Mesorhizobium alhagi CCNWXJ12-2T, a Novel Salt-Resistant Species Isolated from the Desert of Northwestern China.</title>
        <authorList>
            <person name="Zhou M."/>
            <person name="Chen W."/>
            <person name="Chen H."/>
            <person name="Wei G."/>
        </authorList>
    </citation>
    <scope>NUCLEOTIDE SEQUENCE [LARGE SCALE GENOMIC DNA]</scope>
    <source>
        <strain evidence="2 3">CCNWXJ12-2</strain>
    </source>
</reference>
<evidence type="ECO:0000259" key="1">
    <source>
        <dbReference type="Pfam" id="PF05050"/>
    </source>
</evidence>
<dbReference type="AlphaFoldDB" id="H0HXI2"/>
<dbReference type="NCBIfam" id="TIGR01444">
    <property type="entry name" value="fkbM_fam"/>
    <property type="match status" value="1"/>
</dbReference>
<evidence type="ECO:0000313" key="2">
    <source>
        <dbReference type="EMBL" id="EHK54593.1"/>
    </source>
</evidence>
<organism evidence="2 3">
    <name type="scientific">Mesorhizobium alhagi CCNWXJ12-2</name>
    <dbReference type="NCBI Taxonomy" id="1107882"/>
    <lineage>
        <taxon>Bacteria</taxon>
        <taxon>Pseudomonadati</taxon>
        <taxon>Pseudomonadota</taxon>
        <taxon>Alphaproteobacteria</taxon>
        <taxon>Hyphomicrobiales</taxon>
        <taxon>Phyllobacteriaceae</taxon>
        <taxon>Allomesorhizobium</taxon>
    </lineage>
</organism>
<name>H0HXI2_9HYPH</name>
<dbReference type="SUPFAM" id="SSF53335">
    <property type="entry name" value="S-adenosyl-L-methionine-dependent methyltransferases"/>
    <property type="match status" value="1"/>
</dbReference>
<proteinExistence type="predicted"/>
<dbReference type="PANTHER" id="PTHR36973">
    <property type="entry name" value="SLL1456 PROTEIN-RELATED"/>
    <property type="match status" value="1"/>
</dbReference>
<keyword evidence="3" id="KW-1185">Reference proteome</keyword>
<dbReference type="InterPro" id="IPR029063">
    <property type="entry name" value="SAM-dependent_MTases_sf"/>
</dbReference>
<gene>
    <name evidence="2" type="ORF">MAXJ12_24517</name>
</gene>
<protein>
    <submittedName>
        <fullName evidence="2">Nodulation protein NoeI</fullName>
    </submittedName>
</protein>
<dbReference type="Proteomes" id="UP000003250">
    <property type="component" value="Unassembled WGS sequence"/>
</dbReference>
<dbReference type="InterPro" id="IPR006342">
    <property type="entry name" value="FkbM_mtfrase"/>
</dbReference>
<dbReference type="Pfam" id="PF05050">
    <property type="entry name" value="Methyltransf_21"/>
    <property type="match status" value="1"/>
</dbReference>
<dbReference type="InterPro" id="IPR053188">
    <property type="entry name" value="FkbM_Methyltransferase"/>
</dbReference>
<sequence>MKLHLDKVRLFEIAISNRNGRIDFHPSNADGSAKEWDQSGSIRQPKNHLVEHDWVRFDRPISVETRRLDDWCSEADLSRIDFIWMDVQGAESDVIAGGRQTLSNTRFIYTEYSDHELYEGQLSLQAILDLLPSFEVVTCYPDGVEGNVLLRNTRL</sequence>
<dbReference type="PATRIC" id="fig|1107882.3.peg.4756"/>
<accession>H0HXI2</accession>
<dbReference type="PANTHER" id="PTHR36973:SF4">
    <property type="entry name" value="NODULATION PROTEIN"/>
    <property type="match status" value="1"/>
</dbReference>
<feature type="domain" description="Methyltransferase FkbM" evidence="1">
    <location>
        <begin position="10"/>
        <end position="132"/>
    </location>
</feature>
<dbReference type="GO" id="GO:0008171">
    <property type="term" value="F:O-methyltransferase activity"/>
    <property type="evidence" value="ECO:0007669"/>
    <property type="project" value="TreeGrafter"/>
</dbReference>
<evidence type="ECO:0000313" key="3">
    <source>
        <dbReference type="Proteomes" id="UP000003250"/>
    </source>
</evidence>
<dbReference type="Gene3D" id="3.40.50.150">
    <property type="entry name" value="Vaccinia Virus protein VP39"/>
    <property type="match status" value="1"/>
</dbReference>
<dbReference type="EMBL" id="AHAM01000206">
    <property type="protein sequence ID" value="EHK54593.1"/>
    <property type="molecule type" value="Genomic_DNA"/>
</dbReference>